<dbReference type="InterPro" id="IPR029058">
    <property type="entry name" value="AB_hydrolase_fold"/>
</dbReference>
<dbReference type="Pfam" id="PF12697">
    <property type="entry name" value="Abhydrolase_6"/>
    <property type="match status" value="1"/>
</dbReference>
<name>A0A512HEW2_9HYPH</name>
<dbReference type="GO" id="GO:0016787">
    <property type="term" value="F:hydrolase activity"/>
    <property type="evidence" value="ECO:0007669"/>
    <property type="project" value="UniProtKB-KW"/>
</dbReference>
<dbReference type="Proteomes" id="UP000321717">
    <property type="component" value="Unassembled WGS sequence"/>
</dbReference>
<reference evidence="2 3" key="1">
    <citation type="submission" date="2019-07" db="EMBL/GenBank/DDBJ databases">
        <title>Whole genome shotgun sequence of Rhizobium naphthalenivorans NBRC 107585.</title>
        <authorList>
            <person name="Hosoyama A."/>
            <person name="Uohara A."/>
            <person name="Ohji S."/>
            <person name="Ichikawa N."/>
        </authorList>
    </citation>
    <scope>NUCLEOTIDE SEQUENCE [LARGE SCALE GENOMIC DNA]</scope>
    <source>
        <strain evidence="2 3">NBRC 107585</strain>
    </source>
</reference>
<dbReference type="PANTHER" id="PTHR43194">
    <property type="entry name" value="HYDROLASE ALPHA/BETA FOLD FAMILY"/>
    <property type="match status" value="1"/>
</dbReference>
<sequence>MSNLRAGTMHGPAGRIGIRYIEAVGDKRGQLLFVHGAWSSTWYWEEHFMPFFAEAGFDTVALDLRGHGDSEGNLRLATLNGYIADVAAVAASLTDPVVIGHSMGGLIAQHYATRHPVGGVALLASVPPWGAWSALWRVLRESPLKLLACTLTFDLKPIVSNRDLARRLLFSRGPSTRDMDHLLHHFGSESYLAFLGMLFQRVTCRLPDRVPRLVLGGERDELFPCEVVHATARKLGVEALLIPEASHMLPVEQCWREAAEIMLEWLEHKVAEPTAAS</sequence>
<evidence type="ECO:0000313" key="2">
    <source>
        <dbReference type="EMBL" id="GEO83993.1"/>
    </source>
</evidence>
<dbReference type="OrthoDB" id="9806902at2"/>
<feature type="domain" description="AB hydrolase-1" evidence="1">
    <location>
        <begin position="31"/>
        <end position="258"/>
    </location>
</feature>
<protein>
    <submittedName>
        <fullName evidence="2">Alpha/beta hydrolase</fullName>
    </submittedName>
</protein>
<accession>A0A512HEW2</accession>
<keyword evidence="2" id="KW-0378">Hydrolase</keyword>
<evidence type="ECO:0000259" key="1">
    <source>
        <dbReference type="Pfam" id="PF12697"/>
    </source>
</evidence>
<gene>
    <name evidence="2" type="primary">mhpC</name>
    <name evidence="2" type="ORF">RNA01_09250</name>
</gene>
<dbReference type="EMBL" id="BJZP01000003">
    <property type="protein sequence ID" value="GEO83993.1"/>
    <property type="molecule type" value="Genomic_DNA"/>
</dbReference>
<organism evidence="2 3">
    <name type="scientific">Ciceribacter naphthalenivorans</name>
    <dbReference type="NCBI Taxonomy" id="1118451"/>
    <lineage>
        <taxon>Bacteria</taxon>
        <taxon>Pseudomonadati</taxon>
        <taxon>Pseudomonadota</taxon>
        <taxon>Alphaproteobacteria</taxon>
        <taxon>Hyphomicrobiales</taxon>
        <taxon>Rhizobiaceae</taxon>
        <taxon>Ciceribacter</taxon>
    </lineage>
</organism>
<dbReference type="InterPro" id="IPR050228">
    <property type="entry name" value="Carboxylesterase_BioH"/>
</dbReference>
<dbReference type="PRINTS" id="PR00412">
    <property type="entry name" value="EPOXHYDRLASE"/>
</dbReference>
<dbReference type="RefSeq" id="WP_147178785.1">
    <property type="nucleotide sequence ID" value="NZ_BJZP01000003.1"/>
</dbReference>
<dbReference type="InterPro" id="IPR000073">
    <property type="entry name" value="AB_hydrolase_1"/>
</dbReference>
<dbReference type="AlphaFoldDB" id="A0A512HEW2"/>
<dbReference type="PANTHER" id="PTHR43194:SF2">
    <property type="entry name" value="PEROXISOMAL MEMBRANE PROTEIN LPX1"/>
    <property type="match status" value="1"/>
</dbReference>
<proteinExistence type="predicted"/>
<evidence type="ECO:0000313" key="3">
    <source>
        <dbReference type="Proteomes" id="UP000321717"/>
    </source>
</evidence>
<dbReference type="InterPro" id="IPR000639">
    <property type="entry name" value="Epox_hydrolase-like"/>
</dbReference>
<dbReference type="Gene3D" id="3.40.50.1820">
    <property type="entry name" value="alpha/beta hydrolase"/>
    <property type="match status" value="1"/>
</dbReference>
<keyword evidence="3" id="KW-1185">Reference proteome</keyword>
<comment type="caution">
    <text evidence="2">The sequence shown here is derived from an EMBL/GenBank/DDBJ whole genome shotgun (WGS) entry which is preliminary data.</text>
</comment>
<dbReference type="SUPFAM" id="SSF53474">
    <property type="entry name" value="alpha/beta-Hydrolases"/>
    <property type="match status" value="1"/>
</dbReference>
<dbReference type="PRINTS" id="PR00111">
    <property type="entry name" value="ABHYDROLASE"/>
</dbReference>